<dbReference type="EMBL" id="OV170231">
    <property type="protein sequence ID" value="CAH0716025.1"/>
    <property type="molecule type" value="Genomic_DNA"/>
</dbReference>
<keyword evidence="3" id="KW-1185">Reference proteome</keyword>
<dbReference type="Proteomes" id="UP000838878">
    <property type="component" value="Chromosome 11"/>
</dbReference>
<dbReference type="OrthoDB" id="6926498at2759"/>
<feature type="non-terminal residue" evidence="2">
    <location>
        <position position="81"/>
    </location>
</feature>
<evidence type="ECO:0000313" key="2">
    <source>
        <dbReference type="EMBL" id="CAH0716025.1"/>
    </source>
</evidence>
<evidence type="ECO:0000256" key="1">
    <source>
        <dbReference type="SAM" id="MobiDB-lite"/>
    </source>
</evidence>
<feature type="region of interest" description="Disordered" evidence="1">
    <location>
        <begin position="38"/>
        <end position="61"/>
    </location>
</feature>
<accession>A0A8J9Y7C5</accession>
<dbReference type="AlphaFoldDB" id="A0A8J9Y7C5"/>
<organism evidence="2 3">
    <name type="scientific">Brenthis ino</name>
    <name type="common">lesser marbled fritillary</name>
    <dbReference type="NCBI Taxonomy" id="405034"/>
    <lineage>
        <taxon>Eukaryota</taxon>
        <taxon>Metazoa</taxon>
        <taxon>Ecdysozoa</taxon>
        <taxon>Arthropoda</taxon>
        <taxon>Hexapoda</taxon>
        <taxon>Insecta</taxon>
        <taxon>Pterygota</taxon>
        <taxon>Neoptera</taxon>
        <taxon>Endopterygota</taxon>
        <taxon>Lepidoptera</taxon>
        <taxon>Glossata</taxon>
        <taxon>Ditrysia</taxon>
        <taxon>Papilionoidea</taxon>
        <taxon>Nymphalidae</taxon>
        <taxon>Heliconiinae</taxon>
        <taxon>Argynnini</taxon>
        <taxon>Brenthis</taxon>
    </lineage>
</organism>
<reference evidence="2" key="1">
    <citation type="submission" date="2021-12" db="EMBL/GenBank/DDBJ databases">
        <authorList>
            <person name="Martin H S."/>
        </authorList>
    </citation>
    <scope>NUCLEOTIDE SEQUENCE</scope>
</reference>
<protein>
    <submittedName>
        <fullName evidence="2">Uncharacterized protein</fullName>
    </submittedName>
</protein>
<proteinExistence type="predicted"/>
<sequence>MLATSYLGLLSDRVKQELTVTSTMSTSETELIESTYMVTPTSTGGPAIKPNSESRARCAVKTKPEDITDPIERRGAWTNRN</sequence>
<feature type="compositionally biased region" description="Basic and acidic residues" evidence="1">
    <location>
        <begin position="52"/>
        <end position="61"/>
    </location>
</feature>
<gene>
    <name evidence="2" type="ORF">BINO364_LOCUS2869</name>
</gene>
<name>A0A8J9Y7C5_9NEOP</name>
<evidence type="ECO:0000313" key="3">
    <source>
        <dbReference type="Proteomes" id="UP000838878"/>
    </source>
</evidence>